<proteinExistence type="inferred from homology"/>
<comment type="catalytic activity">
    <reaction evidence="1">
        <text>a 1,2-diacyl-sn-glycero-3-phosphocholine + H2O = a 1,2-diacyl-sn-glycero-3-phosphate + choline + H(+)</text>
        <dbReference type="Rhea" id="RHEA:14445"/>
        <dbReference type="ChEBI" id="CHEBI:15354"/>
        <dbReference type="ChEBI" id="CHEBI:15377"/>
        <dbReference type="ChEBI" id="CHEBI:15378"/>
        <dbReference type="ChEBI" id="CHEBI:57643"/>
        <dbReference type="ChEBI" id="CHEBI:58608"/>
        <dbReference type="EC" id="3.1.4.4"/>
    </reaction>
</comment>
<organism evidence="8 9">
    <name type="scientific">Nitrosospira multiformis</name>
    <dbReference type="NCBI Taxonomy" id="1231"/>
    <lineage>
        <taxon>Bacteria</taxon>
        <taxon>Pseudomonadati</taxon>
        <taxon>Pseudomonadota</taxon>
        <taxon>Betaproteobacteria</taxon>
        <taxon>Nitrosomonadales</taxon>
        <taxon>Nitrosomonadaceae</taxon>
        <taxon>Nitrosospira</taxon>
    </lineage>
</organism>
<dbReference type="OrthoDB" id="8542751at2"/>
<dbReference type="InterPro" id="IPR025202">
    <property type="entry name" value="PLD-like_dom"/>
</dbReference>
<evidence type="ECO:0000259" key="7">
    <source>
        <dbReference type="Pfam" id="PF13091"/>
    </source>
</evidence>
<evidence type="ECO:0000256" key="2">
    <source>
        <dbReference type="ARBA" id="ARBA00008664"/>
    </source>
</evidence>
<dbReference type="AlphaFoldDB" id="A0A1I7FFK3"/>
<keyword evidence="5" id="KW-0442">Lipid degradation</keyword>
<name>A0A1I7FFK3_9PROT</name>
<dbReference type="Proteomes" id="UP000182649">
    <property type="component" value="Unassembled WGS sequence"/>
</dbReference>
<keyword evidence="6" id="KW-0443">Lipid metabolism</keyword>
<evidence type="ECO:0000313" key="9">
    <source>
        <dbReference type="Proteomes" id="UP000182649"/>
    </source>
</evidence>
<dbReference type="GO" id="GO:0016891">
    <property type="term" value="F:RNA endonuclease activity producing 5'-phosphomonoesters, hydrolytic mechanism"/>
    <property type="evidence" value="ECO:0007669"/>
    <property type="project" value="TreeGrafter"/>
</dbReference>
<dbReference type="GO" id="GO:0016042">
    <property type="term" value="P:lipid catabolic process"/>
    <property type="evidence" value="ECO:0007669"/>
    <property type="project" value="UniProtKB-KW"/>
</dbReference>
<evidence type="ECO:0000256" key="4">
    <source>
        <dbReference type="ARBA" id="ARBA00022801"/>
    </source>
</evidence>
<dbReference type="EMBL" id="FPBZ01000001">
    <property type="protein sequence ID" value="SFU34914.1"/>
    <property type="molecule type" value="Genomic_DNA"/>
</dbReference>
<dbReference type="EC" id="3.1.4.4" evidence="3"/>
<feature type="domain" description="Phospholipase D-like" evidence="7">
    <location>
        <begin position="39"/>
        <end position="150"/>
    </location>
</feature>
<gene>
    <name evidence="8" type="ORF">SAMN05216417_101437</name>
</gene>
<evidence type="ECO:0000313" key="8">
    <source>
        <dbReference type="EMBL" id="SFU34914.1"/>
    </source>
</evidence>
<evidence type="ECO:0000256" key="5">
    <source>
        <dbReference type="ARBA" id="ARBA00022963"/>
    </source>
</evidence>
<evidence type="ECO:0000256" key="3">
    <source>
        <dbReference type="ARBA" id="ARBA00012027"/>
    </source>
</evidence>
<dbReference type="PANTHER" id="PTHR43856">
    <property type="entry name" value="CARDIOLIPIN HYDROLASE"/>
    <property type="match status" value="1"/>
</dbReference>
<dbReference type="PANTHER" id="PTHR43856:SF1">
    <property type="entry name" value="MITOCHONDRIAL CARDIOLIPIN HYDROLASE"/>
    <property type="match status" value="1"/>
</dbReference>
<dbReference type="Gene3D" id="3.30.870.10">
    <property type="entry name" value="Endonuclease Chain A"/>
    <property type="match status" value="2"/>
</dbReference>
<feature type="domain" description="Phospholipase D-like" evidence="7">
    <location>
        <begin position="231"/>
        <end position="342"/>
    </location>
</feature>
<evidence type="ECO:0000256" key="6">
    <source>
        <dbReference type="ARBA" id="ARBA00023098"/>
    </source>
</evidence>
<sequence length="364" mass="40665">MEVETKVPFEIYFGGPDRPSGYLRDVLAAHIAAVPAGGAIDWVTYYFRDMRLAEALVQAHRRGVKVTVTLEGKPRIPYANDEVIALLSRPEGLGKALRIIRIPGIPAPAGKSWKPQLHEKLYCFSHPAPIAFVGSFNPSGNMPDENPEIIRELGDQDRGHNVLVGLVDPMVVAQLTAHARCLHRVPPGLLHRFSARANQTICGKDATIYFWPRIHPHPVVQFLMSVRPGARVRVVASHIRAERAVEVMIALAQRGMTVQVLAESTLRRVTAKVEKRSSAANVQFFRFQDPESLPMHLKFVLVEDGDHVFTIFGSFNWTKPSFWLNHEIAVISSNRGLFRAFAARWEVLKNQINPKAADSLKCVD</sequence>
<protein>
    <recommendedName>
        <fullName evidence="3">phospholipase D</fullName>
        <ecNumber evidence="3">3.1.4.4</ecNumber>
    </recommendedName>
</protein>
<comment type="similarity">
    <text evidence="2">Belongs to the phospholipase D family.</text>
</comment>
<dbReference type="Pfam" id="PF13091">
    <property type="entry name" value="PLDc_2"/>
    <property type="match status" value="2"/>
</dbReference>
<keyword evidence="4" id="KW-0378">Hydrolase</keyword>
<dbReference type="GO" id="GO:0004630">
    <property type="term" value="F:phospholipase D activity"/>
    <property type="evidence" value="ECO:0007669"/>
    <property type="project" value="UniProtKB-EC"/>
</dbReference>
<dbReference type="SUPFAM" id="SSF56024">
    <property type="entry name" value="Phospholipase D/nuclease"/>
    <property type="match status" value="2"/>
</dbReference>
<evidence type="ECO:0000256" key="1">
    <source>
        <dbReference type="ARBA" id="ARBA00000798"/>
    </source>
</evidence>
<accession>A0A1I7FFK3</accession>
<dbReference type="InterPro" id="IPR051406">
    <property type="entry name" value="PLD_domain"/>
</dbReference>
<reference evidence="8 9" key="1">
    <citation type="submission" date="2016-10" db="EMBL/GenBank/DDBJ databases">
        <authorList>
            <person name="de Groot N.N."/>
        </authorList>
    </citation>
    <scope>NUCLEOTIDE SEQUENCE [LARGE SCALE GENOMIC DNA]</scope>
    <source>
        <strain evidence="8 9">Nl14</strain>
    </source>
</reference>